<dbReference type="InterPro" id="IPR051915">
    <property type="entry name" value="Cellulose_Degrad_GH3"/>
</dbReference>
<dbReference type="CDD" id="cd01653">
    <property type="entry name" value="GATase1"/>
    <property type="match status" value="1"/>
</dbReference>
<evidence type="ECO:0000256" key="3">
    <source>
        <dbReference type="ARBA" id="ARBA00012744"/>
    </source>
</evidence>
<dbReference type="Gene3D" id="2.60.40.10">
    <property type="entry name" value="Immunoglobulins"/>
    <property type="match status" value="1"/>
</dbReference>
<dbReference type="AlphaFoldDB" id="A0A848IVY1"/>
<comment type="caution">
    <text evidence="9">The sequence shown here is derived from an EMBL/GenBank/DDBJ whole genome shotgun (WGS) entry which is preliminary data.</text>
</comment>
<name>A0A848IVY1_9BACT</name>
<evidence type="ECO:0000259" key="8">
    <source>
        <dbReference type="SMART" id="SM01217"/>
    </source>
</evidence>
<feature type="domain" description="Fibronectin type III-like" evidence="8">
    <location>
        <begin position="678"/>
        <end position="747"/>
    </location>
</feature>
<dbReference type="Gene3D" id="3.20.20.300">
    <property type="entry name" value="Glycoside hydrolase, family 3, N-terminal domain"/>
    <property type="match status" value="1"/>
</dbReference>
<keyword evidence="6" id="KW-0326">Glycosidase</keyword>
<reference evidence="9 10" key="1">
    <citation type="submission" date="2020-04" db="EMBL/GenBank/DDBJ databases">
        <title>Flammeovirgaceae bacterium KN852 isolated from deep sea.</title>
        <authorList>
            <person name="Zhang D.-C."/>
        </authorList>
    </citation>
    <scope>NUCLEOTIDE SEQUENCE [LARGE SCALE GENOMIC DNA]</scope>
    <source>
        <strain evidence="9 10">KN852</strain>
    </source>
</reference>
<keyword evidence="10" id="KW-1185">Reference proteome</keyword>
<dbReference type="EMBL" id="JABBNU010000005">
    <property type="protein sequence ID" value="NMM48487.1"/>
    <property type="molecule type" value="Genomic_DNA"/>
</dbReference>
<evidence type="ECO:0000256" key="7">
    <source>
        <dbReference type="SAM" id="SignalP"/>
    </source>
</evidence>
<dbReference type="InterPro" id="IPR013783">
    <property type="entry name" value="Ig-like_fold"/>
</dbReference>
<evidence type="ECO:0000256" key="1">
    <source>
        <dbReference type="ARBA" id="ARBA00000448"/>
    </source>
</evidence>
<dbReference type="PROSITE" id="PS51257">
    <property type="entry name" value="PROKAR_LIPOPROTEIN"/>
    <property type="match status" value="1"/>
</dbReference>
<dbReference type="Pfam" id="PF01915">
    <property type="entry name" value="Glyco_hydro_3_C"/>
    <property type="match status" value="1"/>
</dbReference>
<accession>A0A848IVY1</accession>
<dbReference type="EC" id="3.2.1.21" evidence="3"/>
<dbReference type="SUPFAM" id="SSF52279">
    <property type="entry name" value="Beta-D-glucan exohydrolase, C-terminal domain"/>
    <property type="match status" value="1"/>
</dbReference>
<evidence type="ECO:0000256" key="2">
    <source>
        <dbReference type="ARBA" id="ARBA00005336"/>
    </source>
</evidence>
<dbReference type="InterPro" id="IPR002772">
    <property type="entry name" value="Glyco_hydro_3_C"/>
</dbReference>
<dbReference type="GO" id="GO:0009251">
    <property type="term" value="P:glucan catabolic process"/>
    <property type="evidence" value="ECO:0007669"/>
    <property type="project" value="TreeGrafter"/>
</dbReference>
<protein>
    <recommendedName>
        <fullName evidence="3">beta-glucosidase</fullName>
        <ecNumber evidence="3">3.2.1.21</ecNumber>
    </recommendedName>
</protein>
<dbReference type="InterPro" id="IPR017853">
    <property type="entry name" value="GH"/>
</dbReference>
<evidence type="ECO:0000256" key="6">
    <source>
        <dbReference type="ARBA" id="ARBA00023295"/>
    </source>
</evidence>
<feature type="chain" id="PRO_5032597352" description="beta-glucosidase" evidence="7">
    <location>
        <begin position="23"/>
        <end position="753"/>
    </location>
</feature>
<proteinExistence type="inferred from homology"/>
<dbReference type="Pfam" id="PF00933">
    <property type="entry name" value="Glyco_hydro_3"/>
    <property type="match status" value="1"/>
</dbReference>
<keyword evidence="4 7" id="KW-0732">Signal</keyword>
<dbReference type="PANTHER" id="PTHR30620:SF16">
    <property type="entry name" value="LYSOSOMAL BETA GLUCOSIDASE"/>
    <property type="match status" value="1"/>
</dbReference>
<dbReference type="InterPro" id="IPR036962">
    <property type="entry name" value="Glyco_hydro_3_N_sf"/>
</dbReference>
<evidence type="ECO:0000256" key="5">
    <source>
        <dbReference type="ARBA" id="ARBA00022801"/>
    </source>
</evidence>
<dbReference type="InterPro" id="IPR026891">
    <property type="entry name" value="Fn3-like"/>
</dbReference>
<dbReference type="Proteomes" id="UP000559010">
    <property type="component" value="Unassembled WGS sequence"/>
</dbReference>
<evidence type="ECO:0000256" key="4">
    <source>
        <dbReference type="ARBA" id="ARBA00022729"/>
    </source>
</evidence>
<dbReference type="GO" id="GO:0008422">
    <property type="term" value="F:beta-glucosidase activity"/>
    <property type="evidence" value="ECO:0007669"/>
    <property type="project" value="UniProtKB-EC"/>
</dbReference>
<dbReference type="InterPro" id="IPR001764">
    <property type="entry name" value="Glyco_hydro_3_N"/>
</dbReference>
<comment type="similarity">
    <text evidence="2">Belongs to the glycosyl hydrolase 3 family.</text>
</comment>
<comment type="catalytic activity">
    <reaction evidence="1">
        <text>Hydrolysis of terminal, non-reducing beta-D-glucosyl residues with release of beta-D-glucose.</text>
        <dbReference type="EC" id="3.2.1.21"/>
    </reaction>
</comment>
<feature type="signal peptide" evidence="7">
    <location>
        <begin position="1"/>
        <end position="22"/>
    </location>
</feature>
<dbReference type="Pfam" id="PF14310">
    <property type="entry name" value="Fn3-like"/>
    <property type="match status" value="1"/>
</dbReference>
<dbReference type="RefSeq" id="WP_169680407.1">
    <property type="nucleotide sequence ID" value="NZ_JABBNU010000005.1"/>
</dbReference>
<dbReference type="SUPFAM" id="SSF51445">
    <property type="entry name" value="(Trans)glycosidases"/>
    <property type="match status" value="1"/>
</dbReference>
<gene>
    <name evidence="9" type="ORF">HH304_08755</name>
</gene>
<dbReference type="Gene3D" id="3.40.50.1700">
    <property type="entry name" value="Glycoside hydrolase family 3 C-terminal domain"/>
    <property type="match status" value="1"/>
</dbReference>
<dbReference type="PRINTS" id="PR00133">
    <property type="entry name" value="GLHYDRLASE3"/>
</dbReference>
<evidence type="ECO:0000313" key="10">
    <source>
        <dbReference type="Proteomes" id="UP000559010"/>
    </source>
</evidence>
<dbReference type="FunFam" id="3.20.20.300:FF:000007">
    <property type="entry name" value="Lysosomal beta glucosidase"/>
    <property type="match status" value="1"/>
</dbReference>
<evidence type="ECO:0000313" key="9">
    <source>
        <dbReference type="EMBL" id="NMM48487.1"/>
    </source>
</evidence>
<dbReference type="InterPro" id="IPR036881">
    <property type="entry name" value="Glyco_hydro_3_C_sf"/>
</dbReference>
<keyword evidence="5" id="KW-0378">Hydrolase</keyword>
<dbReference type="SMART" id="SM01217">
    <property type="entry name" value="Fn3_like"/>
    <property type="match status" value="1"/>
</dbReference>
<organism evidence="9 10">
    <name type="scientific">Marinigracilibium pacificum</name>
    <dbReference type="NCBI Taxonomy" id="2729599"/>
    <lineage>
        <taxon>Bacteria</taxon>
        <taxon>Pseudomonadati</taxon>
        <taxon>Bacteroidota</taxon>
        <taxon>Cytophagia</taxon>
        <taxon>Cytophagales</taxon>
        <taxon>Flammeovirgaceae</taxon>
        <taxon>Marinigracilibium</taxon>
    </lineage>
</organism>
<sequence length="753" mass="82863">MKNIGIVLPLFILFLSACNPQADPETIQASANNESDAFVESLLDKMSVEEKVGQMTQVTIDLILKDNSTTEIDPDKLRKAIVEKKVGSILNVKGHAYDYDTWRTILTSIQEVAKNETENSIPILYGIDAIHGATYLKGSSLFPHNIGMAASRNTDLVHEAAYITAFQTRSSGIPWDFDPVLGLGRQPLWSRFEETFGEDVHLVTEMGKAAITGYQKDGLKSNTAVAACMKHFLGYSVPVSGKDRTPANISDLYIKEYLLPPFQEAVDNGVATVMINSGEINGIPVHGSKYFLTEVLRNQMGFKGLAVSDWEDVKRLHTRHKTADSHKEAVRQAVEAGLDMSMVPYDYTFYDLLVELVNEGTISESRLDESVRRILKLKNDLGLFDQPISPAVSKEKLFNPDFDKAAYTASVESMVLTKNDGVLPLKQNTKIALVGPAANAYGPLHSSWSFTWMGNDESQYSEQTKTFHEGLVEVFGADNVFSRSVTEWDNEKNYEIGDVSNADVIILALGEPPYAEGPGVIDDLDLDEKQLQLAQKAIKSGKPVVAVLFTGRPRVISSIEPGLNGILLGFRPATFGGLAAANILAGNENPSGALPFTYPRKSGDVIHYDHKGTEEFREDIPNTYGNDGYRPQWDFGHGLSYTDFKFRDLVIKNKSIAKDGTVELTVKVENTGKMAGKKVVDVFVRDHFASITPSAKRLKAFDKVYLDAGESVELNFAIPVSDLAFIGRDGKSVIEPGDFDIMIGGLKETFTVK</sequence>
<dbReference type="PANTHER" id="PTHR30620">
    <property type="entry name" value="PERIPLASMIC BETA-GLUCOSIDASE-RELATED"/>
    <property type="match status" value="1"/>
</dbReference>